<evidence type="ECO:0000313" key="4">
    <source>
        <dbReference type="EMBL" id="CAH0388769.1"/>
    </source>
</evidence>
<keyword evidence="3" id="KW-0732">Signal</keyword>
<dbReference type="InterPro" id="IPR000618">
    <property type="entry name" value="Insect_cuticle"/>
</dbReference>
<keyword evidence="1" id="KW-0193">Cuticle</keyword>
<evidence type="ECO:0008006" key="6">
    <source>
        <dbReference type="Google" id="ProtNLM"/>
    </source>
</evidence>
<feature type="compositionally biased region" description="Polar residues" evidence="2">
    <location>
        <begin position="265"/>
        <end position="280"/>
    </location>
</feature>
<dbReference type="AlphaFoldDB" id="A0A9P0F4L8"/>
<dbReference type="GO" id="GO:0008010">
    <property type="term" value="F:structural constituent of chitin-based larval cuticle"/>
    <property type="evidence" value="ECO:0007669"/>
    <property type="project" value="TreeGrafter"/>
</dbReference>
<feature type="region of interest" description="Disordered" evidence="2">
    <location>
        <begin position="194"/>
        <end position="283"/>
    </location>
</feature>
<dbReference type="PROSITE" id="PS51155">
    <property type="entry name" value="CHIT_BIND_RR_2"/>
    <property type="match status" value="1"/>
</dbReference>
<evidence type="ECO:0000256" key="3">
    <source>
        <dbReference type="SAM" id="SignalP"/>
    </source>
</evidence>
<feature type="compositionally biased region" description="Low complexity" evidence="2">
    <location>
        <begin position="384"/>
        <end position="406"/>
    </location>
</feature>
<feature type="chain" id="PRO_5040505172" description="Cuticle protein" evidence="3">
    <location>
        <begin position="17"/>
        <end position="510"/>
    </location>
</feature>
<protein>
    <recommendedName>
        <fullName evidence="6">Cuticle protein</fullName>
    </recommendedName>
</protein>
<evidence type="ECO:0000256" key="1">
    <source>
        <dbReference type="PROSITE-ProRule" id="PRU00497"/>
    </source>
</evidence>
<accession>A0A9P0F4L8</accession>
<gene>
    <name evidence="4" type="ORF">BEMITA_LOCUS7660</name>
</gene>
<dbReference type="EMBL" id="OU963865">
    <property type="protein sequence ID" value="CAH0388769.1"/>
    <property type="molecule type" value="Genomic_DNA"/>
</dbReference>
<feature type="compositionally biased region" description="Low complexity" evidence="2">
    <location>
        <begin position="349"/>
        <end position="377"/>
    </location>
</feature>
<name>A0A9P0F4L8_BEMTA</name>
<dbReference type="PANTHER" id="PTHR10380">
    <property type="entry name" value="CUTICLE PROTEIN"/>
    <property type="match status" value="1"/>
</dbReference>
<feature type="region of interest" description="Disordered" evidence="2">
    <location>
        <begin position="313"/>
        <end position="411"/>
    </location>
</feature>
<dbReference type="GO" id="GO:0062129">
    <property type="term" value="C:chitin-based extracellular matrix"/>
    <property type="evidence" value="ECO:0007669"/>
    <property type="project" value="TreeGrafter"/>
</dbReference>
<evidence type="ECO:0000256" key="2">
    <source>
        <dbReference type="SAM" id="MobiDB-lite"/>
    </source>
</evidence>
<dbReference type="KEGG" id="btab:109036149"/>
<feature type="signal peptide" evidence="3">
    <location>
        <begin position="1"/>
        <end position="16"/>
    </location>
</feature>
<dbReference type="InterPro" id="IPR050468">
    <property type="entry name" value="Cuticle_Struct_Prot"/>
</dbReference>
<dbReference type="PANTHER" id="PTHR10380:SF196">
    <property type="entry name" value="CUTICULAR PROTEIN 72EA"/>
    <property type="match status" value="1"/>
</dbReference>
<dbReference type="Pfam" id="PF00379">
    <property type="entry name" value="Chitin_bind_4"/>
    <property type="match status" value="1"/>
</dbReference>
<proteinExistence type="predicted"/>
<reference evidence="4" key="1">
    <citation type="submission" date="2021-12" db="EMBL/GenBank/DDBJ databases">
        <authorList>
            <person name="King R."/>
        </authorList>
    </citation>
    <scope>NUCLEOTIDE SEQUENCE</scope>
</reference>
<evidence type="ECO:0000313" key="5">
    <source>
        <dbReference type="Proteomes" id="UP001152759"/>
    </source>
</evidence>
<dbReference type="Proteomes" id="UP001152759">
    <property type="component" value="Chromosome 4"/>
</dbReference>
<feature type="compositionally biased region" description="Polar residues" evidence="2">
    <location>
        <begin position="199"/>
        <end position="258"/>
    </location>
</feature>
<sequence>MKVLVVLSAVLASCLAYPPSIGYAYSAISPLTAYSSFAAPYPYAFGAPAISTAPLAAPIAPIAPIARIAPIAPVAAATKTQYHSQDELGQAKYGHSEPLQAHTAVQDAHGNKIGSFSYVDPHGAVHQTNYVADGAGYRVVSNDLPVAPAAPLPALHRRRRQAHWNGPLASPVVTPTGHLQETPEVVAAKAAHFAEHARQNSATAQQRSWNPAQASAQPSWNSAPAQQWSPPQAVPAQQWTQPWTSGSQEARSTWSQPQAAPVPQWHQQPAAPTQWNQAPAQSAPIADAPDVAAAKAAHLSEYTRVQAAAQAAAAQARASGPQGQEDDGSYRPEYQTEGVPAPPAATPYSSWTQPQPQPQSWNQPQAQPWSQPQAAAPVATAYTSWNQPQAQSWSQPQQWGQSPSGGIPDTPEVAAAKAAHLAEHAAASRRSKRSVLLQTPASTAPLAAPLAYAAAPLAYAAAPVSYAAAPVAYSAPAVAYSAPALGVPAIRTDIVHNPGHAFSYRIDALH</sequence>
<organism evidence="4 5">
    <name type="scientific">Bemisia tabaci</name>
    <name type="common">Sweetpotato whitefly</name>
    <name type="synonym">Aleurodes tabaci</name>
    <dbReference type="NCBI Taxonomy" id="7038"/>
    <lineage>
        <taxon>Eukaryota</taxon>
        <taxon>Metazoa</taxon>
        <taxon>Ecdysozoa</taxon>
        <taxon>Arthropoda</taxon>
        <taxon>Hexapoda</taxon>
        <taxon>Insecta</taxon>
        <taxon>Pterygota</taxon>
        <taxon>Neoptera</taxon>
        <taxon>Paraneoptera</taxon>
        <taxon>Hemiptera</taxon>
        <taxon>Sternorrhyncha</taxon>
        <taxon>Aleyrodoidea</taxon>
        <taxon>Aleyrodidae</taxon>
        <taxon>Aleyrodinae</taxon>
        <taxon>Bemisia</taxon>
    </lineage>
</organism>
<keyword evidence="5" id="KW-1185">Reference proteome</keyword>